<keyword evidence="2" id="KW-1185">Reference proteome</keyword>
<sequence>MVTEGNLFSRSGNHFLYRFFQDQHILKIGITLDIVYADGISAHNHETFHHIA</sequence>
<protein>
    <submittedName>
        <fullName evidence="1">Uncharacterized protein</fullName>
    </submittedName>
</protein>
<name>A0AAU9DCV3_9BACT</name>
<gene>
    <name evidence="1" type="ORF">FUAX_11120</name>
</gene>
<accession>A0AAU9DCV3</accession>
<organism evidence="1 2">
    <name type="scientific">Fulvitalea axinellae</name>
    <dbReference type="NCBI Taxonomy" id="1182444"/>
    <lineage>
        <taxon>Bacteria</taxon>
        <taxon>Pseudomonadati</taxon>
        <taxon>Bacteroidota</taxon>
        <taxon>Cytophagia</taxon>
        <taxon>Cytophagales</taxon>
        <taxon>Persicobacteraceae</taxon>
        <taxon>Fulvitalea</taxon>
    </lineage>
</organism>
<dbReference type="EMBL" id="AP025314">
    <property type="protein sequence ID" value="BDD08680.1"/>
    <property type="molecule type" value="Genomic_DNA"/>
</dbReference>
<dbReference type="Proteomes" id="UP001348817">
    <property type="component" value="Chromosome"/>
</dbReference>
<reference evidence="1 2" key="1">
    <citation type="submission" date="2021-12" db="EMBL/GenBank/DDBJ databases">
        <title>Genome sequencing of bacteria with rrn-lacking chromosome and rrn-plasmid.</title>
        <authorList>
            <person name="Anda M."/>
            <person name="Iwasaki W."/>
        </authorList>
    </citation>
    <scope>NUCLEOTIDE SEQUENCE [LARGE SCALE GENOMIC DNA]</scope>
    <source>
        <strain evidence="1 2">DSM 100852</strain>
    </source>
</reference>
<proteinExistence type="predicted"/>
<dbReference type="KEGG" id="fax:FUAX_11120"/>
<dbReference type="AlphaFoldDB" id="A0AAU9DCV3"/>
<evidence type="ECO:0000313" key="2">
    <source>
        <dbReference type="Proteomes" id="UP001348817"/>
    </source>
</evidence>
<evidence type="ECO:0000313" key="1">
    <source>
        <dbReference type="EMBL" id="BDD08680.1"/>
    </source>
</evidence>